<dbReference type="SMART" id="SM00220">
    <property type="entry name" value="S_TKc"/>
    <property type="match status" value="1"/>
</dbReference>
<dbReference type="Gene3D" id="1.10.510.10">
    <property type="entry name" value="Transferase(Phosphotransferase) domain 1"/>
    <property type="match status" value="1"/>
</dbReference>
<feature type="compositionally biased region" description="Basic and acidic residues" evidence="1">
    <location>
        <begin position="477"/>
        <end position="502"/>
    </location>
</feature>
<feature type="domain" description="Protein kinase" evidence="2">
    <location>
        <begin position="1"/>
        <end position="157"/>
    </location>
</feature>
<feature type="region of interest" description="Disordered" evidence="1">
    <location>
        <begin position="539"/>
        <end position="602"/>
    </location>
</feature>
<evidence type="ECO:0000313" key="3">
    <source>
        <dbReference type="EMBL" id="TSM12555.1"/>
    </source>
</evidence>
<dbReference type="InterPro" id="IPR000719">
    <property type="entry name" value="Prot_kinase_dom"/>
</dbReference>
<sequence length="602" mass="68276">MASLLMRIFRVGAEKKKVQQYEHLRRDVDPRQTWDTLGELGDGAFGKVYKRRSTFIGTPYWMAPEVIMCETSKENAYSFKSDIWSLGITLIEAAEMEPPHHTLNPMRVLLKITKSSPPTLSNTRKWSNNFQDFLKRTLQKNPESRWGAQQLLAHPFSYAGRNGQTLKELIAEAKAEVTEVIEAESLSDLDSSPDEPLIKAETPVKDAKGDPETPLTPTCEEPSEIPINLETNKVSKVTRRTSGAVDKAQKKGRRVSLTGNLLSFLTRRKSGIWSDDMRNLGNQEQQEVIASYCEGESQRSALETENKSTENAEQIKDGPDQSLDKPDGETEEKLMPENDMEKKVIDANSHKDEKVQHEKELFNQETLQDTEADQSKDEPTFWRCPNGQVENDGKKLGVADLQNPLIDTLNLEILHLQPNGKTKKSFHNYLDLAGHGTASTLELIKQPVVEVCVPALEEKSCEEQRESVMQEDLREDKKGLINTKEEKEEKIPENEGKHEEKVCSTNETIEDTAEVQHFENAEKTVLVIALTSEQTAQIQNQQDSELKKETKQDEPSKEELKKKEVPLENESKQETSLEEIKSPEKRDVEKGVISDEMKSHRD</sequence>
<feature type="region of interest" description="Disordered" evidence="1">
    <location>
        <begin position="477"/>
        <end position="503"/>
    </location>
</feature>
<comment type="caution">
    <text evidence="3">The sequence shown here is derived from an EMBL/GenBank/DDBJ whole genome shotgun (WGS) entry which is preliminary data.</text>
</comment>
<reference evidence="3 4" key="1">
    <citation type="journal article" date="2019" name="Genome Biol. Evol.">
        <title>Whole-Genome Sequencing of the Giant Devil Catfish, Bagarius yarrelli.</title>
        <authorList>
            <person name="Jiang W."/>
            <person name="Lv Y."/>
            <person name="Cheng L."/>
            <person name="Yang K."/>
            <person name="Chao B."/>
            <person name="Wang X."/>
            <person name="Li Y."/>
            <person name="Pan X."/>
            <person name="You X."/>
            <person name="Zhang Y."/>
            <person name="Yang J."/>
            <person name="Li J."/>
            <person name="Zhang X."/>
            <person name="Liu S."/>
            <person name="Sun C."/>
            <person name="Yang J."/>
            <person name="Shi Q."/>
        </authorList>
    </citation>
    <scope>NUCLEOTIDE SEQUENCE [LARGE SCALE GENOMIC DNA]</scope>
    <source>
        <strain evidence="3">JWS20170419001</strain>
        <tissue evidence="3">Muscle</tissue>
    </source>
</reference>
<dbReference type="EMBL" id="VCAZ01000041">
    <property type="protein sequence ID" value="TSM12555.1"/>
    <property type="molecule type" value="Genomic_DNA"/>
</dbReference>
<feature type="region of interest" description="Disordered" evidence="1">
    <location>
        <begin position="296"/>
        <end position="381"/>
    </location>
</feature>
<dbReference type="PROSITE" id="PS50011">
    <property type="entry name" value="PROTEIN_KINASE_DOM"/>
    <property type="match status" value="1"/>
</dbReference>
<keyword evidence="3" id="KW-0808">Transferase</keyword>
<dbReference type="Pfam" id="PF00069">
    <property type="entry name" value="Pkinase"/>
    <property type="match status" value="1"/>
</dbReference>
<feature type="compositionally biased region" description="Basic and acidic residues" evidence="1">
    <location>
        <begin position="202"/>
        <end position="211"/>
    </location>
</feature>
<protein>
    <submittedName>
        <fullName evidence="3">STE20-like serine/threonine-protein kinase</fullName>
    </submittedName>
</protein>
<dbReference type="GO" id="GO:0004672">
    <property type="term" value="F:protein kinase activity"/>
    <property type="evidence" value="ECO:0007669"/>
    <property type="project" value="InterPro"/>
</dbReference>
<evidence type="ECO:0000256" key="1">
    <source>
        <dbReference type="SAM" id="MobiDB-lite"/>
    </source>
</evidence>
<dbReference type="GO" id="GO:0005524">
    <property type="term" value="F:ATP binding"/>
    <property type="evidence" value="ECO:0007669"/>
    <property type="project" value="InterPro"/>
</dbReference>
<organism evidence="3 4">
    <name type="scientific">Bagarius yarrelli</name>
    <name type="common">Goonch</name>
    <name type="synonym">Bagrus yarrelli</name>
    <dbReference type="NCBI Taxonomy" id="175774"/>
    <lineage>
        <taxon>Eukaryota</taxon>
        <taxon>Metazoa</taxon>
        <taxon>Chordata</taxon>
        <taxon>Craniata</taxon>
        <taxon>Vertebrata</taxon>
        <taxon>Euteleostomi</taxon>
        <taxon>Actinopterygii</taxon>
        <taxon>Neopterygii</taxon>
        <taxon>Teleostei</taxon>
        <taxon>Ostariophysi</taxon>
        <taxon>Siluriformes</taxon>
        <taxon>Sisoridae</taxon>
        <taxon>Sisorinae</taxon>
        <taxon>Bagarius</taxon>
    </lineage>
</organism>
<feature type="region of interest" description="Disordered" evidence="1">
    <location>
        <begin position="202"/>
        <end position="223"/>
    </location>
</feature>
<dbReference type="InterPro" id="IPR051585">
    <property type="entry name" value="STE20_Ser/Thr_Kinases"/>
</dbReference>
<gene>
    <name evidence="3" type="ORF">Baya_7956</name>
</gene>
<evidence type="ECO:0000313" key="4">
    <source>
        <dbReference type="Proteomes" id="UP000319801"/>
    </source>
</evidence>
<dbReference type="OrthoDB" id="10027016at2759"/>
<dbReference type="Proteomes" id="UP000319801">
    <property type="component" value="Unassembled WGS sequence"/>
</dbReference>
<dbReference type="AlphaFoldDB" id="A0A556U2S9"/>
<accession>A0A556U2S9</accession>
<feature type="compositionally biased region" description="Basic and acidic residues" evidence="1">
    <location>
        <begin position="544"/>
        <end position="602"/>
    </location>
</feature>
<dbReference type="PANTHER" id="PTHR46538:SF4">
    <property type="entry name" value="NON-SPECIFIC SERINE_THREONINE PROTEIN KINASE"/>
    <property type="match status" value="1"/>
</dbReference>
<dbReference type="InterPro" id="IPR011009">
    <property type="entry name" value="Kinase-like_dom_sf"/>
</dbReference>
<keyword evidence="4" id="KW-1185">Reference proteome</keyword>
<proteinExistence type="predicted"/>
<keyword evidence="3" id="KW-0418">Kinase</keyword>
<evidence type="ECO:0000259" key="2">
    <source>
        <dbReference type="PROSITE" id="PS50011"/>
    </source>
</evidence>
<feature type="compositionally biased region" description="Basic and acidic residues" evidence="1">
    <location>
        <begin position="302"/>
        <end position="362"/>
    </location>
</feature>
<name>A0A556U2S9_BAGYA</name>
<dbReference type="SUPFAM" id="SSF56112">
    <property type="entry name" value="Protein kinase-like (PK-like)"/>
    <property type="match status" value="1"/>
</dbReference>
<dbReference type="PANTHER" id="PTHR46538">
    <property type="entry name" value="PROTEIN KINASE DOMAIN-CONTAINING PROTEIN"/>
    <property type="match status" value="1"/>
</dbReference>